<gene>
    <name evidence="3" type="primary">POLX_263</name>
    <name evidence="3" type="ORF">CM83_105122</name>
</gene>
<evidence type="ECO:0000313" key="3">
    <source>
        <dbReference type="EMBL" id="JAG35358.1"/>
    </source>
</evidence>
<evidence type="ECO:0000259" key="2">
    <source>
        <dbReference type="Pfam" id="PF22936"/>
    </source>
</evidence>
<feature type="non-terminal residue" evidence="3">
    <location>
        <position position="1"/>
    </location>
</feature>
<reference evidence="3" key="1">
    <citation type="journal article" date="2014" name="PLoS ONE">
        <title>Transcriptome-Based Identification of ABC Transporters in the Western Tarnished Plant Bug Lygus hesperus.</title>
        <authorList>
            <person name="Hull J.J."/>
            <person name="Chaney K."/>
            <person name="Geib S.M."/>
            <person name="Fabrick J.A."/>
            <person name="Brent C.S."/>
            <person name="Walsh D."/>
            <person name="Lavine L.C."/>
        </authorList>
    </citation>
    <scope>NUCLEOTIDE SEQUENCE</scope>
</reference>
<reference evidence="3" key="2">
    <citation type="submission" date="2014-07" db="EMBL/GenBank/DDBJ databases">
        <authorList>
            <person name="Hull J."/>
        </authorList>
    </citation>
    <scope>NUCLEOTIDE SEQUENCE</scope>
</reference>
<feature type="non-terminal residue" evidence="3">
    <location>
        <position position="152"/>
    </location>
</feature>
<dbReference type="EMBL" id="GBHO01008246">
    <property type="protein sequence ID" value="JAG35358.1"/>
    <property type="molecule type" value="Transcribed_RNA"/>
</dbReference>
<accession>A0A0A9YW85</accession>
<dbReference type="AlphaFoldDB" id="A0A0A9YW85"/>
<name>A0A0A9YW85_LYGHE</name>
<sequence length="152" mass="16966">GKLKLANMSSTCVNGKGTLTVSTRHGSKNWKLHLNNTLYVPDLRSNLMSVAKITDNGYTVVFSKNKADILDKNNKIVCSATKESGLYYIREYSHKSFAIKELDPQLGLWHRRYGHLNEKDLKILKKTKGALGMNFNPSGNLPPCKVCVLGKL</sequence>
<dbReference type="InterPro" id="IPR054722">
    <property type="entry name" value="PolX-like_BBD"/>
</dbReference>
<protein>
    <submittedName>
        <fullName evidence="3">Retrovirus-related Pol polyprotein from transposon TNT 1-94</fullName>
    </submittedName>
</protein>
<organism evidence="3">
    <name type="scientific">Lygus hesperus</name>
    <name type="common">Western plant bug</name>
    <dbReference type="NCBI Taxonomy" id="30085"/>
    <lineage>
        <taxon>Eukaryota</taxon>
        <taxon>Metazoa</taxon>
        <taxon>Ecdysozoa</taxon>
        <taxon>Arthropoda</taxon>
        <taxon>Hexapoda</taxon>
        <taxon>Insecta</taxon>
        <taxon>Pterygota</taxon>
        <taxon>Neoptera</taxon>
        <taxon>Paraneoptera</taxon>
        <taxon>Hemiptera</taxon>
        <taxon>Heteroptera</taxon>
        <taxon>Panheteroptera</taxon>
        <taxon>Cimicomorpha</taxon>
        <taxon>Miridae</taxon>
        <taxon>Mirini</taxon>
        <taxon>Lygus</taxon>
    </lineage>
</organism>
<evidence type="ECO:0000259" key="1">
    <source>
        <dbReference type="Pfam" id="PF13976"/>
    </source>
</evidence>
<dbReference type="Pfam" id="PF13976">
    <property type="entry name" value="gag_pre-integrs"/>
    <property type="match status" value="1"/>
</dbReference>
<dbReference type="InterPro" id="IPR025724">
    <property type="entry name" value="GAG-pre-integrase_dom"/>
</dbReference>
<dbReference type="Pfam" id="PF22936">
    <property type="entry name" value="Pol_BBD"/>
    <property type="match status" value="1"/>
</dbReference>
<proteinExistence type="predicted"/>
<feature type="domain" description="Retrovirus-related Pol polyprotein from transposon TNT 1-94-like beta-barrel" evidence="2">
    <location>
        <begin position="2"/>
        <end position="58"/>
    </location>
</feature>
<feature type="domain" description="GAG-pre-integrase" evidence="1">
    <location>
        <begin position="85"/>
        <end position="151"/>
    </location>
</feature>